<organism evidence="7 8">
    <name type="scientific">Diplocarpon coronariae</name>
    <dbReference type="NCBI Taxonomy" id="2795749"/>
    <lineage>
        <taxon>Eukaryota</taxon>
        <taxon>Fungi</taxon>
        <taxon>Dikarya</taxon>
        <taxon>Ascomycota</taxon>
        <taxon>Pezizomycotina</taxon>
        <taxon>Leotiomycetes</taxon>
        <taxon>Helotiales</taxon>
        <taxon>Drepanopezizaceae</taxon>
        <taxon>Diplocarpon</taxon>
    </lineage>
</organism>
<feature type="transmembrane region" description="Helical" evidence="6">
    <location>
        <begin position="370"/>
        <end position="390"/>
    </location>
</feature>
<evidence type="ECO:0000256" key="6">
    <source>
        <dbReference type="SAM" id="Phobius"/>
    </source>
</evidence>
<keyword evidence="4 6" id="KW-0472">Membrane</keyword>
<dbReference type="Proteomes" id="UP000242519">
    <property type="component" value="Unassembled WGS sequence"/>
</dbReference>
<dbReference type="OrthoDB" id="5215911at2759"/>
<feature type="transmembrane region" description="Helical" evidence="6">
    <location>
        <begin position="187"/>
        <end position="206"/>
    </location>
</feature>
<dbReference type="GO" id="GO:0005886">
    <property type="term" value="C:plasma membrane"/>
    <property type="evidence" value="ECO:0007669"/>
    <property type="project" value="TreeGrafter"/>
</dbReference>
<evidence type="ECO:0000256" key="3">
    <source>
        <dbReference type="ARBA" id="ARBA00022989"/>
    </source>
</evidence>
<protein>
    <recommendedName>
        <fullName evidence="9">Major facilitator superfamily (MFS) profile domain-containing protein</fullName>
    </recommendedName>
</protein>
<evidence type="ECO:0000313" key="7">
    <source>
        <dbReference type="EMBL" id="OWP05069.1"/>
    </source>
</evidence>
<dbReference type="InterPro" id="IPR036259">
    <property type="entry name" value="MFS_trans_sf"/>
</dbReference>
<dbReference type="STRING" id="503106.A0A218ZAI2"/>
<keyword evidence="2 6" id="KW-0812">Transmembrane</keyword>
<dbReference type="InterPro" id="IPR011701">
    <property type="entry name" value="MFS"/>
</dbReference>
<evidence type="ECO:0000256" key="1">
    <source>
        <dbReference type="ARBA" id="ARBA00004141"/>
    </source>
</evidence>
<dbReference type="PANTHER" id="PTHR23502">
    <property type="entry name" value="MAJOR FACILITATOR SUPERFAMILY"/>
    <property type="match status" value="1"/>
</dbReference>
<reference evidence="7 8" key="1">
    <citation type="submission" date="2017-04" db="EMBL/GenBank/DDBJ databases">
        <title>Draft genome sequence of Marssonina coronaria NL1: causal agent of apple blotch.</title>
        <authorList>
            <person name="Cheng Q."/>
        </authorList>
    </citation>
    <scope>NUCLEOTIDE SEQUENCE [LARGE SCALE GENOMIC DNA]</scope>
    <source>
        <strain evidence="7 8">NL1</strain>
    </source>
</reference>
<dbReference type="EMBL" id="MZNU01000083">
    <property type="protein sequence ID" value="OWP05069.1"/>
    <property type="molecule type" value="Genomic_DNA"/>
</dbReference>
<evidence type="ECO:0000256" key="2">
    <source>
        <dbReference type="ARBA" id="ARBA00022692"/>
    </source>
</evidence>
<comment type="caution">
    <text evidence="7">The sequence shown here is derived from an EMBL/GenBank/DDBJ whole genome shotgun (WGS) entry which is preliminary data.</text>
</comment>
<keyword evidence="3 6" id="KW-1133">Transmembrane helix</keyword>
<feature type="transmembrane region" description="Helical" evidence="6">
    <location>
        <begin position="158"/>
        <end position="180"/>
    </location>
</feature>
<dbReference type="GO" id="GO:0022857">
    <property type="term" value="F:transmembrane transporter activity"/>
    <property type="evidence" value="ECO:0007669"/>
    <property type="project" value="InterPro"/>
</dbReference>
<feature type="transmembrane region" description="Helical" evidence="6">
    <location>
        <begin position="436"/>
        <end position="462"/>
    </location>
</feature>
<evidence type="ECO:0000313" key="8">
    <source>
        <dbReference type="Proteomes" id="UP000242519"/>
    </source>
</evidence>
<feature type="transmembrane region" description="Helical" evidence="6">
    <location>
        <begin position="68"/>
        <end position="85"/>
    </location>
</feature>
<dbReference type="AlphaFoldDB" id="A0A218ZAI2"/>
<feature type="compositionally biased region" description="Polar residues" evidence="5">
    <location>
        <begin position="256"/>
        <end position="271"/>
    </location>
</feature>
<feature type="transmembrane region" description="Helical" evidence="6">
    <location>
        <begin position="318"/>
        <end position="336"/>
    </location>
</feature>
<feature type="transmembrane region" description="Helical" evidence="6">
    <location>
        <begin position="505"/>
        <end position="527"/>
    </location>
</feature>
<dbReference type="SUPFAM" id="SSF103473">
    <property type="entry name" value="MFS general substrate transporter"/>
    <property type="match status" value="1"/>
</dbReference>
<feature type="transmembrane region" description="Helical" evidence="6">
    <location>
        <begin position="129"/>
        <end position="146"/>
    </location>
</feature>
<name>A0A218ZAI2_9HELO</name>
<accession>A0A218ZAI2</accession>
<evidence type="ECO:0000256" key="5">
    <source>
        <dbReference type="SAM" id="MobiDB-lite"/>
    </source>
</evidence>
<proteinExistence type="predicted"/>
<dbReference type="FunFam" id="1.20.1250.20:FF:000319">
    <property type="entry name" value="MFS transporter, putative"/>
    <property type="match status" value="1"/>
</dbReference>
<feature type="transmembrane region" description="Helical" evidence="6">
    <location>
        <begin position="105"/>
        <end position="122"/>
    </location>
</feature>
<evidence type="ECO:0008006" key="9">
    <source>
        <dbReference type="Google" id="ProtNLM"/>
    </source>
</evidence>
<feature type="transmembrane region" description="Helical" evidence="6">
    <location>
        <begin position="474"/>
        <end position="493"/>
    </location>
</feature>
<sequence length="552" mass="60830">MPCRELRLDPNAIPGTVHIVDIEGTIIGKHASSAQLKDVVLVPAPSADPDDPLNWTYKRKWLSTASQSVYTLTVGIASAAIYSVLTPISEDTGLTLNDLNAGTGYMFLLFGWGCVFWQAVALQWGKRPVYLFSLLATLGIMIWVPHATTNGAWIGSKILQGFVGAPIESLCEISITDIYFAHERGAYMGLYALMLAGSNFLAPVLAGFINDGQNWHWVQYWCAIFLAVGFVLCFFFMEETNYDRVPLGTVSTLVDTPGTNTAPEKPLSTSSDPEKSSAPADSISNVEPSTGTVEYPRKTYMQKLSLLDKKRDFLLFRFMYRPFLFFSLPAVVYAGFSYGSNLVWFNVLNGTTSLILSGDPYNFSPSMVGLSYLSPLIGVAIASWYSGMLGDKVMLYLARRNHGVLESEYRLWLFTASLFLIPGALILWGVGAAHHIHWFGLVFAMGLIAATNTIGIQLSVSYCIDSYKDLSGEAMVTVILIRNTMSFAVGYGITPWVSHMGYQNAFFLAAFAGLAQVLTFLAVMKWGKSWRIRTKQRYLGFVKGSVRLGAVH</sequence>
<dbReference type="Gene3D" id="1.20.1250.20">
    <property type="entry name" value="MFS general substrate transporter like domains"/>
    <property type="match status" value="1"/>
</dbReference>
<dbReference type="InParanoid" id="A0A218ZAI2"/>
<comment type="subcellular location">
    <subcellularLocation>
        <location evidence="1">Membrane</location>
        <topology evidence="1">Multi-pass membrane protein</topology>
    </subcellularLocation>
</comment>
<keyword evidence="8" id="KW-1185">Reference proteome</keyword>
<evidence type="ECO:0000256" key="4">
    <source>
        <dbReference type="ARBA" id="ARBA00023136"/>
    </source>
</evidence>
<gene>
    <name evidence="7" type="ORF">B2J93_639</name>
</gene>
<feature type="region of interest" description="Disordered" evidence="5">
    <location>
        <begin position="256"/>
        <end position="290"/>
    </location>
</feature>
<feature type="transmembrane region" description="Helical" evidence="6">
    <location>
        <begin position="411"/>
        <end position="430"/>
    </location>
</feature>
<dbReference type="Pfam" id="PF07690">
    <property type="entry name" value="MFS_1"/>
    <property type="match status" value="1"/>
</dbReference>
<feature type="transmembrane region" description="Helical" evidence="6">
    <location>
        <begin position="218"/>
        <end position="237"/>
    </location>
</feature>
<dbReference type="PANTHER" id="PTHR23502:SF30">
    <property type="entry name" value="TRANSPORTER, PUTATIVE (AFU_ORTHOLOGUE AFUA_8G04702)-RELATED"/>
    <property type="match status" value="1"/>
</dbReference>